<dbReference type="InterPro" id="IPR036259">
    <property type="entry name" value="MFS_trans_sf"/>
</dbReference>
<dbReference type="PANTHER" id="PTHR23502">
    <property type="entry name" value="MAJOR FACILITATOR SUPERFAMILY"/>
    <property type="match status" value="1"/>
</dbReference>
<dbReference type="PRINTS" id="PR01036">
    <property type="entry name" value="TCRTETB"/>
</dbReference>
<gene>
    <name evidence="10" type="ORF">V5F32_13150</name>
</gene>
<evidence type="ECO:0000313" key="10">
    <source>
        <dbReference type="EMBL" id="MFG1373116.1"/>
    </source>
</evidence>
<organism evidence="10 11">
    <name type="scientific">Xanthobacter oligotrophicus</name>
    <dbReference type="NCBI Taxonomy" id="2607286"/>
    <lineage>
        <taxon>Bacteria</taxon>
        <taxon>Pseudomonadati</taxon>
        <taxon>Pseudomonadota</taxon>
        <taxon>Alphaproteobacteria</taxon>
        <taxon>Hyphomicrobiales</taxon>
        <taxon>Xanthobacteraceae</taxon>
        <taxon>Xanthobacter</taxon>
    </lineage>
</organism>
<keyword evidence="4" id="KW-1003">Cell membrane</keyword>
<keyword evidence="8" id="KW-0997">Cell inner membrane</keyword>
<dbReference type="PROSITE" id="PS50850">
    <property type="entry name" value="MFS"/>
    <property type="match status" value="1"/>
</dbReference>
<evidence type="ECO:0000256" key="7">
    <source>
        <dbReference type="ARBA" id="ARBA00023136"/>
    </source>
</evidence>
<feature type="transmembrane region" description="Helical" evidence="8">
    <location>
        <begin position="385"/>
        <end position="406"/>
    </location>
</feature>
<dbReference type="InterPro" id="IPR004812">
    <property type="entry name" value="Efflux_drug-R_Bcr/CmlA"/>
</dbReference>
<feature type="transmembrane region" description="Helical" evidence="8">
    <location>
        <begin position="93"/>
        <end position="116"/>
    </location>
</feature>
<feature type="transmembrane region" description="Helical" evidence="8">
    <location>
        <begin position="330"/>
        <end position="352"/>
    </location>
</feature>
<proteinExistence type="inferred from homology"/>
<evidence type="ECO:0000256" key="6">
    <source>
        <dbReference type="ARBA" id="ARBA00022989"/>
    </source>
</evidence>
<dbReference type="InterPro" id="IPR020846">
    <property type="entry name" value="MFS_dom"/>
</dbReference>
<feature type="transmembrane region" description="Helical" evidence="8">
    <location>
        <begin position="230"/>
        <end position="255"/>
    </location>
</feature>
<keyword evidence="11" id="KW-1185">Reference proteome</keyword>
<feature type="transmembrane region" description="Helical" evidence="8">
    <location>
        <begin position="52"/>
        <end position="81"/>
    </location>
</feature>
<dbReference type="SUPFAM" id="SSF103473">
    <property type="entry name" value="MFS general substrate transporter"/>
    <property type="match status" value="1"/>
</dbReference>
<dbReference type="Proteomes" id="UP001604002">
    <property type="component" value="Unassembled WGS sequence"/>
</dbReference>
<feature type="transmembrane region" description="Helical" evidence="8">
    <location>
        <begin position="151"/>
        <end position="173"/>
    </location>
</feature>
<feature type="transmembrane region" description="Helical" evidence="8">
    <location>
        <begin position="27"/>
        <end position="46"/>
    </location>
</feature>
<comment type="subcellular location">
    <subcellularLocation>
        <location evidence="8">Cell inner membrane</location>
        <topology evidence="8">Multi-pass membrane protein</topology>
    </subcellularLocation>
    <subcellularLocation>
        <location evidence="1">Cell membrane</location>
        <topology evidence="1">Multi-pass membrane protein</topology>
    </subcellularLocation>
</comment>
<keyword evidence="6 8" id="KW-1133">Transmembrane helix</keyword>
<feature type="transmembrane region" description="Helical" evidence="8">
    <location>
        <begin position="267"/>
        <end position="285"/>
    </location>
</feature>
<dbReference type="CDD" id="cd17320">
    <property type="entry name" value="MFS_MdfA_MDR_like"/>
    <property type="match status" value="1"/>
</dbReference>
<evidence type="ECO:0000313" key="11">
    <source>
        <dbReference type="Proteomes" id="UP001604002"/>
    </source>
</evidence>
<name>A0ABW6ZWJ3_9HYPH</name>
<evidence type="ECO:0000256" key="8">
    <source>
        <dbReference type="RuleBase" id="RU365088"/>
    </source>
</evidence>
<comment type="similarity">
    <text evidence="2 8">Belongs to the major facilitator superfamily. Bcr/CmlA family.</text>
</comment>
<evidence type="ECO:0000256" key="2">
    <source>
        <dbReference type="ARBA" id="ARBA00006236"/>
    </source>
</evidence>
<dbReference type="EMBL" id="JBAFVH010000007">
    <property type="protein sequence ID" value="MFG1373116.1"/>
    <property type="molecule type" value="Genomic_DNA"/>
</dbReference>
<evidence type="ECO:0000256" key="5">
    <source>
        <dbReference type="ARBA" id="ARBA00022692"/>
    </source>
</evidence>
<feature type="transmembrane region" description="Helical" evidence="8">
    <location>
        <begin position="122"/>
        <end position="139"/>
    </location>
</feature>
<evidence type="ECO:0000256" key="3">
    <source>
        <dbReference type="ARBA" id="ARBA00022448"/>
    </source>
</evidence>
<keyword evidence="5 8" id="KW-0812">Transmembrane</keyword>
<dbReference type="PANTHER" id="PTHR23502:SF132">
    <property type="entry name" value="POLYAMINE TRANSPORTER 2-RELATED"/>
    <property type="match status" value="1"/>
</dbReference>
<comment type="caution">
    <text evidence="10">The sequence shown here is derived from an EMBL/GenBank/DDBJ whole genome shotgun (WGS) entry which is preliminary data.</text>
</comment>
<dbReference type="Gene3D" id="1.20.1720.10">
    <property type="entry name" value="Multidrug resistance protein D"/>
    <property type="match status" value="1"/>
</dbReference>
<feature type="transmembrane region" description="Helical" evidence="8">
    <location>
        <begin position="179"/>
        <end position="199"/>
    </location>
</feature>
<dbReference type="InterPro" id="IPR011701">
    <property type="entry name" value="MFS"/>
</dbReference>
<protein>
    <recommendedName>
        <fullName evidence="8">Bcr/CflA family efflux transporter</fullName>
    </recommendedName>
</protein>
<dbReference type="RefSeq" id="WP_393992929.1">
    <property type="nucleotide sequence ID" value="NZ_JBAFVH010000007.1"/>
</dbReference>
<evidence type="ECO:0000256" key="1">
    <source>
        <dbReference type="ARBA" id="ARBA00004651"/>
    </source>
</evidence>
<dbReference type="NCBIfam" id="TIGR00710">
    <property type="entry name" value="efflux_Bcr_CflA"/>
    <property type="match status" value="1"/>
</dbReference>
<keyword evidence="3 8" id="KW-0813">Transport</keyword>
<feature type="transmembrane region" description="Helical" evidence="8">
    <location>
        <begin position="297"/>
        <end position="318"/>
    </location>
</feature>
<keyword evidence="7 8" id="KW-0472">Membrane</keyword>
<feature type="transmembrane region" description="Helical" evidence="8">
    <location>
        <begin position="359"/>
        <end position="379"/>
    </location>
</feature>
<dbReference type="Pfam" id="PF07690">
    <property type="entry name" value="MFS_1"/>
    <property type="match status" value="1"/>
</dbReference>
<evidence type="ECO:0000259" key="9">
    <source>
        <dbReference type="PROSITE" id="PS50850"/>
    </source>
</evidence>
<sequence>MIAVEHSTSPAPGAGVSAAPFMSEREVSVIGGLMVMLGPISLAMYTPALPTLVVAFGTSIATVKLTLTVFFMGFAFSQLVCGPLSDGYGRRPVALGFFGIYLAGSIVAMLAPTIGWLIAGRALQGVGCAAGIALSRALVRDQYTGQASARVMNLIGTMLAIGPAVSPTLGGLILGTAGWHVIFIAMAAYGLVLVAVLALRVPETNRTPDRALASPRGVATSYRRLLTDRVFMRAALTAGLSLGGIYTLSALLPFILIERVGLSPTGFGLAMLFQTGAFMSGTLIARPLLKRHSAHALILPGLLLVLAGAVGLGLGPFLLPLTTATVMLPISLWACGIALLLPGCTTAGLAGFAPIAGAASALMGFLQIGSGFLGTSLAVLFPSPLAAMVTLLPAFAAASASAHLLLAPRREPAVSTGAAPVESTDLELAADPLGVVGAAGDEIEAGTYDKAS</sequence>
<accession>A0ABW6ZWJ3</accession>
<feature type="domain" description="Major facilitator superfamily (MFS) profile" evidence="9">
    <location>
        <begin position="27"/>
        <end position="411"/>
    </location>
</feature>
<reference evidence="10 11" key="1">
    <citation type="submission" date="2024-02" db="EMBL/GenBank/DDBJ databases">
        <title>Expansion and revision of Xanthobacter and proposal of Roseixanthobacter gen. nov.</title>
        <authorList>
            <person name="Soltysiak M.P.M."/>
            <person name="Jalihal A."/>
            <person name="Ory A."/>
            <person name="Chrisophersen C."/>
            <person name="Lee A.D."/>
            <person name="Boulton J."/>
            <person name="Springer M."/>
        </authorList>
    </citation>
    <scope>NUCLEOTIDE SEQUENCE [LARGE SCALE GENOMIC DNA]</scope>
    <source>
        <strain evidence="10 11">23A</strain>
    </source>
</reference>
<evidence type="ECO:0000256" key="4">
    <source>
        <dbReference type="ARBA" id="ARBA00022475"/>
    </source>
</evidence>